<protein>
    <submittedName>
        <fullName evidence="2">Rop guanine nucleotide exchange factor 12-like isoform X1</fullName>
    </submittedName>
</protein>
<evidence type="ECO:0000313" key="3">
    <source>
        <dbReference type="Proteomes" id="UP001140949"/>
    </source>
</evidence>
<dbReference type="EMBL" id="JANAVB010031524">
    <property type="protein sequence ID" value="KAJ6811622.1"/>
    <property type="molecule type" value="Genomic_DNA"/>
</dbReference>
<sequence>MIFKLLVLILLIGATEERAFMTNGKWSASSVRVLGISCRLGLSGDCAAETVWLSFSGQVRHEETLSEYISDCSTK</sequence>
<feature type="chain" id="PRO_5043971381" evidence="1">
    <location>
        <begin position="20"/>
        <end position="75"/>
    </location>
</feature>
<reference evidence="2" key="2">
    <citation type="submission" date="2023-04" db="EMBL/GenBank/DDBJ databases">
        <authorList>
            <person name="Bruccoleri R.E."/>
            <person name="Oakeley E.J."/>
            <person name="Faust A.-M."/>
            <person name="Dessus-Babus S."/>
            <person name="Altorfer M."/>
            <person name="Burckhardt D."/>
            <person name="Oertli M."/>
            <person name="Naumann U."/>
            <person name="Petersen F."/>
            <person name="Wong J."/>
        </authorList>
    </citation>
    <scope>NUCLEOTIDE SEQUENCE</scope>
    <source>
        <strain evidence="2">GSM-AAB239-AS_SAM_17_03QT</strain>
        <tissue evidence="2">Leaf</tissue>
    </source>
</reference>
<evidence type="ECO:0000313" key="2">
    <source>
        <dbReference type="EMBL" id="KAJ6811622.1"/>
    </source>
</evidence>
<feature type="signal peptide" evidence="1">
    <location>
        <begin position="1"/>
        <end position="19"/>
    </location>
</feature>
<accession>A0AAX6F5B2</accession>
<keyword evidence="3" id="KW-1185">Reference proteome</keyword>
<evidence type="ECO:0000256" key="1">
    <source>
        <dbReference type="SAM" id="SignalP"/>
    </source>
</evidence>
<gene>
    <name evidence="2" type="ORF">M6B38_152820</name>
</gene>
<keyword evidence="1" id="KW-0732">Signal</keyword>
<comment type="caution">
    <text evidence="2">The sequence shown here is derived from an EMBL/GenBank/DDBJ whole genome shotgun (WGS) entry which is preliminary data.</text>
</comment>
<reference evidence="2" key="1">
    <citation type="journal article" date="2023" name="GigaByte">
        <title>Genome assembly of the bearded iris, Iris pallida Lam.</title>
        <authorList>
            <person name="Bruccoleri R.E."/>
            <person name="Oakeley E.J."/>
            <person name="Faust A.M.E."/>
            <person name="Altorfer M."/>
            <person name="Dessus-Babus S."/>
            <person name="Burckhardt D."/>
            <person name="Oertli M."/>
            <person name="Naumann U."/>
            <person name="Petersen F."/>
            <person name="Wong J."/>
        </authorList>
    </citation>
    <scope>NUCLEOTIDE SEQUENCE</scope>
    <source>
        <strain evidence="2">GSM-AAB239-AS_SAM_17_03QT</strain>
    </source>
</reference>
<dbReference type="AlphaFoldDB" id="A0AAX6F5B2"/>
<organism evidence="2 3">
    <name type="scientific">Iris pallida</name>
    <name type="common">Sweet iris</name>
    <dbReference type="NCBI Taxonomy" id="29817"/>
    <lineage>
        <taxon>Eukaryota</taxon>
        <taxon>Viridiplantae</taxon>
        <taxon>Streptophyta</taxon>
        <taxon>Embryophyta</taxon>
        <taxon>Tracheophyta</taxon>
        <taxon>Spermatophyta</taxon>
        <taxon>Magnoliopsida</taxon>
        <taxon>Liliopsida</taxon>
        <taxon>Asparagales</taxon>
        <taxon>Iridaceae</taxon>
        <taxon>Iridoideae</taxon>
        <taxon>Irideae</taxon>
        <taxon>Iris</taxon>
    </lineage>
</organism>
<name>A0AAX6F5B2_IRIPA</name>
<proteinExistence type="predicted"/>
<dbReference type="Proteomes" id="UP001140949">
    <property type="component" value="Unassembled WGS sequence"/>
</dbReference>